<evidence type="ECO:0000256" key="8">
    <source>
        <dbReference type="SAM" id="MobiDB-lite"/>
    </source>
</evidence>
<evidence type="ECO:0000256" key="7">
    <source>
        <dbReference type="ARBA" id="ARBA00035140"/>
    </source>
</evidence>
<keyword evidence="4" id="KW-0689">Ribosomal protein</keyword>
<comment type="similarity">
    <text evidence="2">Belongs to the mitochondrion-specific ribosomal protein mS29 family.</text>
</comment>
<name>A0A8H5FCW9_9AGAR</name>
<accession>A0A8H5FCW9</accession>
<dbReference type="PANTHER" id="PTHR12810:SF0">
    <property type="entry name" value="SMALL RIBOSOMAL SUBUNIT PROTEIN MS29"/>
    <property type="match status" value="1"/>
</dbReference>
<dbReference type="GO" id="GO:0003735">
    <property type="term" value="F:structural constituent of ribosome"/>
    <property type="evidence" value="ECO:0007669"/>
    <property type="project" value="TreeGrafter"/>
</dbReference>
<keyword evidence="3" id="KW-0809">Transit peptide</keyword>
<comment type="caution">
    <text evidence="9">The sequence shown here is derived from an EMBL/GenBank/DDBJ whole genome shotgun (WGS) entry which is preliminary data.</text>
</comment>
<evidence type="ECO:0000256" key="1">
    <source>
        <dbReference type="ARBA" id="ARBA00004173"/>
    </source>
</evidence>
<feature type="region of interest" description="Disordered" evidence="8">
    <location>
        <begin position="27"/>
        <end position="63"/>
    </location>
</feature>
<evidence type="ECO:0000256" key="6">
    <source>
        <dbReference type="ARBA" id="ARBA00023274"/>
    </source>
</evidence>
<keyword evidence="10" id="KW-1185">Reference proteome</keyword>
<gene>
    <name evidence="9" type="ORF">D9611_008072</name>
</gene>
<evidence type="ECO:0000256" key="3">
    <source>
        <dbReference type="ARBA" id="ARBA00022946"/>
    </source>
</evidence>
<reference evidence="9 10" key="1">
    <citation type="journal article" date="2020" name="ISME J.">
        <title>Uncovering the hidden diversity of litter-decomposition mechanisms in mushroom-forming fungi.</title>
        <authorList>
            <person name="Floudas D."/>
            <person name="Bentzer J."/>
            <person name="Ahren D."/>
            <person name="Johansson T."/>
            <person name="Persson P."/>
            <person name="Tunlid A."/>
        </authorList>
    </citation>
    <scope>NUCLEOTIDE SEQUENCE [LARGE SCALE GENOMIC DNA]</scope>
    <source>
        <strain evidence="9 10">CBS 175.51</strain>
    </source>
</reference>
<dbReference type="PANTHER" id="PTHR12810">
    <property type="entry name" value="MITOCHONDRIAL 28S RIBOSOMAL PROTEIN S29"/>
    <property type="match status" value="1"/>
</dbReference>
<evidence type="ECO:0000313" key="9">
    <source>
        <dbReference type="EMBL" id="KAF5332171.1"/>
    </source>
</evidence>
<organism evidence="9 10">
    <name type="scientific">Ephemerocybe angulata</name>
    <dbReference type="NCBI Taxonomy" id="980116"/>
    <lineage>
        <taxon>Eukaryota</taxon>
        <taxon>Fungi</taxon>
        <taxon>Dikarya</taxon>
        <taxon>Basidiomycota</taxon>
        <taxon>Agaricomycotina</taxon>
        <taxon>Agaricomycetes</taxon>
        <taxon>Agaricomycetidae</taxon>
        <taxon>Agaricales</taxon>
        <taxon>Agaricineae</taxon>
        <taxon>Psathyrellaceae</taxon>
        <taxon>Ephemerocybe</taxon>
    </lineage>
</organism>
<sequence length="468" mass="51679">MSLLASNARHVALVQKSLAAGALRAASQPAKAAPKERKAAQSIGGVKKGRKEKWETKKKQEKIHKTKDIPRFTRMAETKLMMPKTFQRPATLPEAFKAGSGHVLELPLFGRETLVPRNVGKAVSYSDAPNNAAKVFGLPRKMFFEYRILSSPCSVVRDVTLQAVETLEKAKASSSLDSRIVLHGRAGCGKSFLLHQAVQYAQAEGWVVFYVPRAASLVNSTTTFAYDLRTQTYLQPHASYRTLDKLFKANSALFAKLPMKKALVTEKLNVPAGTTLADLVQIALKDRSAGNSAVVLDALTSELQAQTQFPVLLAVDDFQALLQDSSYKDHFLRPIKANHLSLPRLILDFASGKRTFAKGAVVTALTNSDTNFNVPLEIQDALDLPRAHPVSRYQRRDGDVQGYVHGLTGFKLPDRMSSDEMAGLFSVWKDDMALTTDKYDELFLSKYVESDGNPRDFVWKGLLSTFST</sequence>
<dbReference type="AlphaFoldDB" id="A0A8H5FCW9"/>
<dbReference type="EMBL" id="JAACJK010000111">
    <property type="protein sequence ID" value="KAF5332171.1"/>
    <property type="molecule type" value="Genomic_DNA"/>
</dbReference>
<evidence type="ECO:0000256" key="5">
    <source>
        <dbReference type="ARBA" id="ARBA00023128"/>
    </source>
</evidence>
<protein>
    <recommendedName>
        <fullName evidence="7">Small ribosomal subunit protein mS29</fullName>
    </recommendedName>
</protein>
<dbReference type="InterPro" id="IPR019368">
    <property type="entry name" value="Ribosomal_mS29"/>
</dbReference>
<dbReference type="GO" id="GO:0005763">
    <property type="term" value="C:mitochondrial small ribosomal subunit"/>
    <property type="evidence" value="ECO:0007669"/>
    <property type="project" value="TreeGrafter"/>
</dbReference>
<dbReference type="InterPro" id="IPR027417">
    <property type="entry name" value="P-loop_NTPase"/>
</dbReference>
<keyword evidence="6" id="KW-0687">Ribonucleoprotein</keyword>
<dbReference type="Proteomes" id="UP000541558">
    <property type="component" value="Unassembled WGS sequence"/>
</dbReference>
<evidence type="ECO:0000256" key="4">
    <source>
        <dbReference type="ARBA" id="ARBA00022980"/>
    </source>
</evidence>
<evidence type="ECO:0000256" key="2">
    <source>
        <dbReference type="ARBA" id="ARBA00009863"/>
    </source>
</evidence>
<comment type="subcellular location">
    <subcellularLocation>
        <location evidence="1">Mitochondrion</location>
    </subcellularLocation>
</comment>
<proteinExistence type="inferred from homology"/>
<keyword evidence="5" id="KW-0496">Mitochondrion</keyword>
<dbReference type="Pfam" id="PF10236">
    <property type="entry name" value="DAP3"/>
    <property type="match status" value="1"/>
</dbReference>
<dbReference type="SUPFAM" id="SSF52540">
    <property type="entry name" value="P-loop containing nucleoside triphosphate hydrolases"/>
    <property type="match status" value="1"/>
</dbReference>
<evidence type="ECO:0000313" key="10">
    <source>
        <dbReference type="Proteomes" id="UP000541558"/>
    </source>
</evidence>
<dbReference type="Gene3D" id="3.40.50.300">
    <property type="entry name" value="P-loop containing nucleotide triphosphate hydrolases"/>
    <property type="match status" value="1"/>
</dbReference>
<dbReference type="OrthoDB" id="274828at2759"/>